<dbReference type="PANTHER" id="PTHR12677:SF59">
    <property type="entry name" value="GOLGI APPARATUS MEMBRANE PROTEIN TVP38-RELATED"/>
    <property type="match status" value="1"/>
</dbReference>
<feature type="transmembrane region" description="Helical" evidence="6">
    <location>
        <begin position="169"/>
        <end position="187"/>
    </location>
</feature>
<feature type="transmembrane region" description="Helical" evidence="6">
    <location>
        <begin position="9"/>
        <end position="27"/>
    </location>
</feature>
<dbReference type="RefSeq" id="WP_289559721.1">
    <property type="nucleotide sequence ID" value="NZ_JAUDEO010000015.1"/>
</dbReference>
<reference evidence="8 9" key="3">
    <citation type="submission" date="2023-06" db="EMBL/GenBank/DDBJ databases">
        <authorList>
            <person name="Zeman M."/>
            <person name="Kubasova T."/>
            <person name="Jahodarova E."/>
            <person name="Nykrynova M."/>
            <person name="Rychlik I."/>
        </authorList>
    </citation>
    <scope>NUCLEOTIDE SEQUENCE [LARGE SCALE GENOMIC DNA]</scope>
    <source>
        <strain evidence="8 9">105_WCHN</strain>
    </source>
</reference>
<comment type="caution">
    <text evidence="6">Lacks conserved residue(s) required for the propagation of feature annotation.</text>
</comment>
<evidence type="ECO:0000256" key="3">
    <source>
        <dbReference type="ARBA" id="ARBA00022692"/>
    </source>
</evidence>
<evidence type="ECO:0000256" key="4">
    <source>
        <dbReference type="ARBA" id="ARBA00022989"/>
    </source>
</evidence>
<keyword evidence="3 6" id="KW-0812">Transmembrane</keyword>
<feature type="transmembrane region" description="Helical" evidence="6">
    <location>
        <begin position="138"/>
        <end position="157"/>
    </location>
</feature>
<protein>
    <recommendedName>
        <fullName evidence="6">TVP38/TMEM64 family membrane protein</fullName>
    </recommendedName>
</protein>
<evidence type="ECO:0000259" key="7">
    <source>
        <dbReference type="Pfam" id="PF09335"/>
    </source>
</evidence>
<accession>A0ABT7VLU5</accession>
<evidence type="ECO:0000256" key="1">
    <source>
        <dbReference type="ARBA" id="ARBA00004651"/>
    </source>
</evidence>
<comment type="subcellular location">
    <subcellularLocation>
        <location evidence="1 6">Cell membrane</location>
        <topology evidence="1 6">Multi-pass membrane protein</topology>
    </subcellularLocation>
</comment>
<evidence type="ECO:0000256" key="6">
    <source>
        <dbReference type="RuleBase" id="RU366058"/>
    </source>
</evidence>
<organism evidence="8 9">
    <name type="scientific">Limosilactobacillus panis</name>
    <dbReference type="NCBI Taxonomy" id="47493"/>
    <lineage>
        <taxon>Bacteria</taxon>
        <taxon>Bacillati</taxon>
        <taxon>Bacillota</taxon>
        <taxon>Bacilli</taxon>
        <taxon>Lactobacillales</taxon>
        <taxon>Lactobacillaceae</taxon>
        <taxon>Limosilactobacillus</taxon>
    </lineage>
</organism>
<evidence type="ECO:0000313" key="9">
    <source>
        <dbReference type="Proteomes" id="UP001529423"/>
    </source>
</evidence>
<dbReference type="EMBL" id="JAUDEO010000015">
    <property type="protein sequence ID" value="MDM8333706.1"/>
    <property type="molecule type" value="Genomic_DNA"/>
</dbReference>
<reference evidence="8 9" key="1">
    <citation type="submission" date="2023-06" db="EMBL/GenBank/DDBJ databases">
        <title>Identification and characterization of horizontal gene transfer across gut microbiota members of farm animals based on homology search.</title>
        <authorList>
            <person name="Schwarzerova J."/>
            <person name="Nykrynova M."/>
            <person name="Jureckova K."/>
            <person name="Cejkova D."/>
            <person name="Rychlik I."/>
        </authorList>
    </citation>
    <scope>NUCLEOTIDE SEQUENCE [LARGE SCALE GENOMIC DNA]</scope>
    <source>
        <strain evidence="8 9">105_WCHN</strain>
    </source>
</reference>
<feature type="domain" description="VTT" evidence="7">
    <location>
        <begin position="79"/>
        <end position="189"/>
    </location>
</feature>
<evidence type="ECO:0000256" key="5">
    <source>
        <dbReference type="ARBA" id="ARBA00023136"/>
    </source>
</evidence>
<keyword evidence="9" id="KW-1185">Reference proteome</keyword>
<feature type="transmembrane region" description="Helical" evidence="6">
    <location>
        <begin position="199"/>
        <end position="216"/>
    </location>
</feature>
<proteinExistence type="inferred from homology"/>
<keyword evidence="4 6" id="KW-1133">Transmembrane helix</keyword>
<dbReference type="InterPro" id="IPR015414">
    <property type="entry name" value="TMEM64"/>
</dbReference>
<dbReference type="PANTHER" id="PTHR12677">
    <property type="entry name" value="GOLGI APPARATUS MEMBRANE PROTEIN TVP38-RELATED"/>
    <property type="match status" value="1"/>
</dbReference>
<keyword evidence="2 6" id="KW-1003">Cell membrane</keyword>
<gene>
    <name evidence="8" type="ORF">QUW46_03835</name>
</gene>
<comment type="caution">
    <text evidence="8">The sequence shown here is derived from an EMBL/GenBank/DDBJ whole genome shotgun (WGS) entry which is preliminary data.</text>
</comment>
<sequence>MMKKKLNKPLLIIGGVVLSIILIYFIYRDYRPELLLLMHMNAHNKMVLLHMIRSHGLKDMLLLLALIATFNAIPGMSNSFVCVFAGLCYGPVLGFLINWAGNILGNCGVMSIIRKIDLSKRSKKSKLLNNLLNQRHPLIGLTIGFMVPVIPSVLVNYAGARLNVSRLRYLLMVTVGMAPTSFIYAFGGDALFQGNDKRLVGALVAIIVVIAMFVLIKKSIKRDHLGKRANA</sequence>
<comment type="similarity">
    <text evidence="6">Belongs to the TVP38/TMEM64 family.</text>
</comment>
<keyword evidence="5 6" id="KW-0472">Membrane</keyword>
<dbReference type="Pfam" id="PF09335">
    <property type="entry name" value="VTT_dom"/>
    <property type="match status" value="1"/>
</dbReference>
<name>A0ABT7VLU5_9LACO</name>
<evidence type="ECO:0000313" key="8">
    <source>
        <dbReference type="EMBL" id="MDM8333706.1"/>
    </source>
</evidence>
<dbReference type="Proteomes" id="UP001529423">
    <property type="component" value="Unassembled WGS sequence"/>
</dbReference>
<evidence type="ECO:0000256" key="2">
    <source>
        <dbReference type="ARBA" id="ARBA00022475"/>
    </source>
</evidence>
<reference evidence="9" key="2">
    <citation type="submission" date="2023-06" db="EMBL/GenBank/DDBJ databases">
        <title>Identification and characterization of horizontal gene transfer across gut microbiota members of farm animals based on homology search.</title>
        <authorList>
            <person name="Zeman M."/>
            <person name="Kubasova T."/>
            <person name="Jahodarova E."/>
            <person name="Nykrynova M."/>
            <person name="Rychlik I."/>
        </authorList>
    </citation>
    <scope>NUCLEOTIDE SEQUENCE [LARGE SCALE GENOMIC DNA]</scope>
    <source>
        <strain evidence="9">105_WCHN</strain>
    </source>
</reference>
<dbReference type="InterPro" id="IPR032816">
    <property type="entry name" value="VTT_dom"/>
</dbReference>